<organism evidence="2 3">
    <name type="scientific">Caenorhabditis briggsae</name>
    <dbReference type="NCBI Taxonomy" id="6238"/>
    <lineage>
        <taxon>Eukaryota</taxon>
        <taxon>Metazoa</taxon>
        <taxon>Ecdysozoa</taxon>
        <taxon>Nematoda</taxon>
        <taxon>Chromadorea</taxon>
        <taxon>Rhabditida</taxon>
        <taxon>Rhabditina</taxon>
        <taxon>Rhabditomorpha</taxon>
        <taxon>Rhabditoidea</taxon>
        <taxon>Rhabditidae</taxon>
        <taxon>Peloderinae</taxon>
        <taxon>Caenorhabditis</taxon>
    </lineage>
</organism>
<name>A0AAE8ZR93_CAEBR</name>
<sequence length="115" mass="12670">MNKLSYIPFLPSSLPSFLVVFFCPTAYEHIARWTLVIKDEDEGRRRLLPPTNKPSDSEGVEEANSGDGVDAPAHQTPYPLSLSRSSNQKLSSAVYSGHHIFQLLGSLPSTLPDTE</sequence>
<evidence type="ECO:0000313" key="2">
    <source>
        <dbReference type="EMBL" id="ULT84464.1"/>
    </source>
</evidence>
<dbReference type="AlphaFoldDB" id="A0AAE8ZR93"/>
<dbReference type="EMBL" id="CP090896">
    <property type="protein sequence ID" value="ULT84464.1"/>
    <property type="molecule type" value="Genomic_DNA"/>
</dbReference>
<evidence type="ECO:0000313" key="3">
    <source>
        <dbReference type="Proteomes" id="UP000827892"/>
    </source>
</evidence>
<gene>
    <name evidence="2" type="ORF">L3Y34_013261</name>
</gene>
<dbReference type="Proteomes" id="UP000827892">
    <property type="component" value="Chromosome X"/>
</dbReference>
<proteinExistence type="predicted"/>
<evidence type="ECO:0000256" key="1">
    <source>
        <dbReference type="SAM" id="MobiDB-lite"/>
    </source>
</evidence>
<reference evidence="2 3" key="1">
    <citation type="submission" date="2022-05" db="EMBL/GenBank/DDBJ databases">
        <title>Chromosome-level reference genomes for two strains of Caenorhabditis briggsae: an improved platform for comparative genomics.</title>
        <authorList>
            <person name="Stevens L."/>
            <person name="Andersen E.C."/>
        </authorList>
    </citation>
    <scope>NUCLEOTIDE SEQUENCE [LARGE SCALE GENOMIC DNA]</scope>
    <source>
        <strain evidence="2">QX1410_ONT</strain>
        <tissue evidence="2">Whole-organism</tissue>
    </source>
</reference>
<protein>
    <submittedName>
        <fullName evidence="2">Uncharacterized protein</fullName>
    </submittedName>
</protein>
<feature type="region of interest" description="Disordered" evidence="1">
    <location>
        <begin position="43"/>
        <end position="84"/>
    </location>
</feature>
<accession>A0AAE8ZR93</accession>